<accession>A0A6P1B8N4</accession>
<organism evidence="2 3">
    <name type="scientific">Bradyrhizobium uaiense</name>
    <dbReference type="NCBI Taxonomy" id="2594946"/>
    <lineage>
        <taxon>Bacteria</taxon>
        <taxon>Pseudomonadati</taxon>
        <taxon>Pseudomonadota</taxon>
        <taxon>Alphaproteobacteria</taxon>
        <taxon>Hyphomicrobiales</taxon>
        <taxon>Nitrobacteraceae</taxon>
        <taxon>Bradyrhizobium</taxon>
    </lineage>
</organism>
<gene>
    <name evidence="2" type="ORF">FNJ47_02330</name>
</gene>
<dbReference type="PANTHER" id="PTHR48104:SF30">
    <property type="entry name" value="METACASPASE-1"/>
    <property type="match status" value="1"/>
</dbReference>
<evidence type="ECO:0000313" key="2">
    <source>
        <dbReference type="EMBL" id="NEU94694.1"/>
    </source>
</evidence>
<dbReference type="PANTHER" id="PTHR48104">
    <property type="entry name" value="METACASPASE-4"/>
    <property type="match status" value="1"/>
</dbReference>
<sequence length="555" mass="58800">MAAALVPAGSQLGARARGTVSWLKLSSTAGLLIGLQAGIADAATLQSPTGGPVRALVIGADDYVAERHLKGAVADASDLAGALRKAGVSDLTVLLDRQATRQSVMGALQQMTANAKPGDLVFISFAGHGAQLPERTPGSNPDGMDEVFVLPGFESAGPGTAERIIDKELHALLQRLEQRGVFTLFVADTCHGGGLVRSVDERATDISYRQASILRIEADELQPINTPAEAMLDETNFEKLTFLGAVDKNSKAPEVRISGQPTLRGALSYAVARAIEGTAPALIEGGVVNRKRLFEYARQLVSQYSEQRQVITAEPLRSAALIEAPAFRLLAAAPAAGNALLPWKDVPVRIRFAGGPREAVALVTPVTTPFKIVGDREPAELIWDSRSGDVVSDTGSIIVLGAPERDLPGIVDRTRALSALQKLAEARPQTIVLQPNNAVHRNGESVAFEADGVRGRFVVVLNISGNGTVQMLFPRVGENDAFPKGTWRLPLTVSEPFGGDTVVAFVSEQPSPTLLDALHHLDGKKNPARVVELLEQEIKRAPGAKIGMVGLFTTP</sequence>
<dbReference type="EMBL" id="VKHP01000005">
    <property type="protein sequence ID" value="NEU94694.1"/>
    <property type="molecule type" value="Genomic_DNA"/>
</dbReference>
<dbReference type="InterPro" id="IPR029030">
    <property type="entry name" value="Caspase-like_dom_sf"/>
</dbReference>
<evidence type="ECO:0000313" key="3">
    <source>
        <dbReference type="Proteomes" id="UP000468531"/>
    </source>
</evidence>
<evidence type="ECO:0000259" key="1">
    <source>
        <dbReference type="Pfam" id="PF00656"/>
    </source>
</evidence>
<name>A0A6P1B8N4_9BRAD</name>
<dbReference type="SUPFAM" id="SSF52129">
    <property type="entry name" value="Caspase-like"/>
    <property type="match status" value="1"/>
</dbReference>
<dbReference type="InterPro" id="IPR011600">
    <property type="entry name" value="Pept_C14_caspase"/>
</dbReference>
<protein>
    <submittedName>
        <fullName evidence="2">DUF4384 domain-containing protein</fullName>
    </submittedName>
</protein>
<dbReference type="InterPro" id="IPR050452">
    <property type="entry name" value="Metacaspase"/>
</dbReference>
<comment type="caution">
    <text evidence="2">The sequence shown here is derived from an EMBL/GenBank/DDBJ whole genome shotgun (WGS) entry which is preliminary data.</text>
</comment>
<proteinExistence type="predicted"/>
<dbReference type="Proteomes" id="UP000468531">
    <property type="component" value="Unassembled WGS sequence"/>
</dbReference>
<dbReference type="Pfam" id="PF00656">
    <property type="entry name" value="Peptidase_C14"/>
    <property type="match status" value="1"/>
</dbReference>
<dbReference type="GO" id="GO:0005737">
    <property type="term" value="C:cytoplasm"/>
    <property type="evidence" value="ECO:0007669"/>
    <property type="project" value="TreeGrafter"/>
</dbReference>
<reference evidence="2 3" key="1">
    <citation type="journal article" date="2020" name="Arch. Microbiol.">
        <title>Bradyrhizobium uaiense sp. nov., a new highly efficient cowpea symbiont.</title>
        <authorList>
            <person name="Cabral Michel D."/>
            <person name="Azarias Guimaraes A."/>
            <person name="Martins da Costa E."/>
            <person name="Soares de Carvalho T."/>
            <person name="Balsanelli E."/>
            <person name="Willems A."/>
            <person name="Maltempi de Souza E."/>
            <person name="de Souza Moreira F.M."/>
        </authorList>
    </citation>
    <scope>NUCLEOTIDE SEQUENCE [LARGE SCALE GENOMIC DNA]</scope>
    <source>
        <strain evidence="2 3">UFLA 03-164</strain>
    </source>
</reference>
<dbReference type="Gene3D" id="3.40.50.1460">
    <property type="match status" value="1"/>
</dbReference>
<dbReference type="GO" id="GO:0006508">
    <property type="term" value="P:proteolysis"/>
    <property type="evidence" value="ECO:0007669"/>
    <property type="project" value="InterPro"/>
</dbReference>
<dbReference type="GO" id="GO:0004197">
    <property type="term" value="F:cysteine-type endopeptidase activity"/>
    <property type="evidence" value="ECO:0007669"/>
    <property type="project" value="InterPro"/>
</dbReference>
<dbReference type="AlphaFoldDB" id="A0A6P1B8N4"/>
<keyword evidence="3" id="KW-1185">Reference proteome</keyword>
<feature type="domain" description="Peptidase C14 caspase" evidence="1">
    <location>
        <begin position="54"/>
        <end position="217"/>
    </location>
</feature>